<dbReference type="PROSITE" id="PS52016">
    <property type="entry name" value="TONB_DEPENDENT_REC_3"/>
    <property type="match status" value="1"/>
</dbReference>
<accession>A0ABU1D7H7</accession>
<dbReference type="RefSeq" id="WP_347287222.1">
    <property type="nucleotide sequence ID" value="NZ_JAUZQE010000024.1"/>
</dbReference>
<evidence type="ECO:0000256" key="5">
    <source>
        <dbReference type="ARBA" id="ARBA00022692"/>
    </source>
</evidence>
<dbReference type="PANTHER" id="PTHR30069:SF29">
    <property type="entry name" value="HEMOGLOBIN AND HEMOGLOBIN-HAPTOGLOBIN-BINDING PROTEIN 1-RELATED"/>
    <property type="match status" value="1"/>
</dbReference>
<dbReference type="InterPro" id="IPR010949">
    <property type="entry name" value="TonB_Hb/transfer/lactofer_rcpt"/>
</dbReference>
<evidence type="ECO:0000256" key="11">
    <source>
        <dbReference type="PROSITE-ProRule" id="PRU01360"/>
    </source>
</evidence>
<dbReference type="InterPro" id="IPR011276">
    <property type="entry name" value="TonB_haem/Hb_rcpt"/>
</dbReference>
<keyword evidence="5 11" id="KW-0812">Transmembrane</keyword>
<protein>
    <submittedName>
        <fullName evidence="16">TonB-dependent hemoglobin/transferrin/lactoferrin family receptor</fullName>
    </submittedName>
</protein>
<evidence type="ECO:0000256" key="10">
    <source>
        <dbReference type="ARBA" id="ARBA00023237"/>
    </source>
</evidence>
<dbReference type="InterPro" id="IPR039426">
    <property type="entry name" value="TonB-dep_rcpt-like"/>
</dbReference>
<evidence type="ECO:0000256" key="2">
    <source>
        <dbReference type="ARBA" id="ARBA00009810"/>
    </source>
</evidence>
<name>A0ABU1D7H7_9BURK</name>
<evidence type="ECO:0000256" key="3">
    <source>
        <dbReference type="ARBA" id="ARBA00022448"/>
    </source>
</evidence>
<keyword evidence="7 12" id="KW-0798">TonB box</keyword>
<proteinExistence type="inferred from homology"/>
<dbReference type="Gene3D" id="2.170.130.10">
    <property type="entry name" value="TonB-dependent receptor, plug domain"/>
    <property type="match status" value="1"/>
</dbReference>
<keyword evidence="6" id="KW-0732">Signal</keyword>
<dbReference type="PANTHER" id="PTHR30069">
    <property type="entry name" value="TONB-DEPENDENT OUTER MEMBRANE RECEPTOR"/>
    <property type="match status" value="1"/>
</dbReference>
<evidence type="ECO:0000313" key="16">
    <source>
        <dbReference type="EMBL" id="MDR4126401.1"/>
    </source>
</evidence>
<dbReference type="Pfam" id="PF07715">
    <property type="entry name" value="Plug"/>
    <property type="match status" value="1"/>
</dbReference>
<dbReference type="InterPro" id="IPR012910">
    <property type="entry name" value="Plug_dom"/>
</dbReference>
<comment type="caution">
    <text evidence="16">The sequence shown here is derived from an EMBL/GenBank/DDBJ whole genome shotgun (WGS) entry which is preliminary data.</text>
</comment>
<keyword evidence="3 11" id="KW-0813">Transport</keyword>
<evidence type="ECO:0000256" key="8">
    <source>
        <dbReference type="ARBA" id="ARBA00023136"/>
    </source>
</evidence>
<keyword evidence="17" id="KW-1185">Reference proteome</keyword>
<keyword evidence="4 11" id="KW-1134">Transmembrane beta strand</keyword>
<evidence type="ECO:0000256" key="4">
    <source>
        <dbReference type="ARBA" id="ARBA00022452"/>
    </source>
</evidence>
<keyword evidence="10 11" id="KW-0998">Cell outer membrane</keyword>
<dbReference type="NCBIfam" id="TIGR01785">
    <property type="entry name" value="TonB-hemin"/>
    <property type="match status" value="1"/>
</dbReference>
<evidence type="ECO:0000256" key="7">
    <source>
        <dbReference type="ARBA" id="ARBA00023077"/>
    </source>
</evidence>
<organism evidence="16 17">
    <name type="scientific">Yanghanlia caeni</name>
    <dbReference type="NCBI Taxonomy" id="3064283"/>
    <lineage>
        <taxon>Bacteria</taxon>
        <taxon>Pseudomonadati</taxon>
        <taxon>Pseudomonadota</taxon>
        <taxon>Betaproteobacteria</taxon>
        <taxon>Burkholderiales</taxon>
        <taxon>Alcaligenaceae</taxon>
        <taxon>Yanghanlia</taxon>
    </lineage>
</organism>
<comment type="similarity">
    <text evidence="2 11 12">Belongs to the TonB-dependent receptor family.</text>
</comment>
<reference evidence="16 17" key="1">
    <citation type="submission" date="2023-08" db="EMBL/GenBank/DDBJ databases">
        <title>Alcaligenaceae gen. nov., a novel taxon isolated from the sludge of Yixing Pesticide Factory.</title>
        <authorList>
            <person name="Ruan L."/>
        </authorList>
    </citation>
    <scope>NUCLEOTIDE SEQUENCE [LARGE SCALE GENOMIC DNA]</scope>
    <source>
        <strain evidence="16 17">LG-2</strain>
    </source>
</reference>
<dbReference type="EMBL" id="JAUZQE010000024">
    <property type="protein sequence ID" value="MDR4126401.1"/>
    <property type="molecule type" value="Genomic_DNA"/>
</dbReference>
<dbReference type="InterPro" id="IPR000531">
    <property type="entry name" value="Beta-barrel_TonB"/>
</dbReference>
<feature type="region of interest" description="Disordered" evidence="13">
    <location>
        <begin position="222"/>
        <end position="242"/>
    </location>
</feature>
<evidence type="ECO:0000256" key="6">
    <source>
        <dbReference type="ARBA" id="ARBA00022729"/>
    </source>
</evidence>
<comment type="subcellular location">
    <subcellularLocation>
        <location evidence="1 11">Cell outer membrane</location>
        <topology evidence="1 11">Multi-pass membrane protein</topology>
    </subcellularLocation>
</comment>
<dbReference type="InterPro" id="IPR036942">
    <property type="entry name" value="Beta-barrel_TonB_sf"/>
</dbReference>
<dbReference type="NCBIfam" id="TIGR01786">
    <property type="entry name" value="TonB-hemlactrns"/>
    <property type="match status" value="1"/>
</dbReference>
<feature type="domain" description="TonB-dependent receptor plug" evidence="15">
    <location>
        <begin position="49"/>
        <end position="157"/>
    </location>
</feature>
<evidence type="ECO:0000259" key="15">
    <source>
        <dbReference type="Pfam" id="PF07715"/>
    </source>
</evidence>
<evidence type="ECO:0000259" key="14">
    <source>
        <dbReference type="Pfam" id="PF00593"/>
    </source>
</evidence>
<evidence type="ECO:0000256" key="9">
    <source>
        <dbReference type="ARBA" id="ARBA00023170"/>
    </source>
</evidence>
<dbReference type="SUPFAM" id="SSF56935">
    <property type="entry name" value="Porins"/>
    <property type="match status" value="1"/>
</dbReference>
<evidence type="ECO:0000256" key="13">
    <source>
        <dbReference type="SAM" id="MobiDB-lite"/>
    </source>
</evidence>
<dbReference type="CDD" id="cd01347">
    <property type="entry name" value="ligand_gated_channel"/>
    <property type="match status" value="1"/>
</dbReference>
<evidence type="ECO:0000313" key="17">
    <source>
        <dbReference type="Proteomes" id="UP001232156"/>
    </source>
</evidence>
<keyword evidence="9 16" id="KW-0675">Receptor</keyword>
<evidence type="ECO:0000256" key="12">
    <source>
        <dbReference type="RuleBase" id="RU003357"/>
    </source>
</evidence>
<dbReference type="Gene3D" id="2.40.170.20">
    <property type="entry name" value="TonB-dependent receptor, beta-barrel domain"/>
    <property type="match status" value="1"/>
</dbReference>
<dbReference type="InterPro" id="IPR037066">
    <property type="entry name" value="Plug_dom_sf"/>
</dbReference>
<gene>
    <name evidence="16" type="ORF">Q8947_10465</name>
</gene>
<feature type="domain" description="TonB-dependent receptor-like beta-barrel" evidence="14">
    <location>
        <begin position="262"/>
        <end position="724"/>
    </location>
</feature>
<keyword evidence="8 11" id="KW-0472">Membrane</keyword>
<feature type="compositionally biased region" description="Basic and acidic residues" evidence="13">
    <location>
        <begin position="232"/>
        <end position="242"/>
    </location>
</feature>
<evidence type="ECO:0000256" key="1">
    <source>
        <dbReference type="ARBA" id="ARBA00004571"/>
    </source>
</evidence>
<dbReference type="Proteomes" id="UP001232156">
    <property type="component" value="Unassembled WGS sequence"/>
</dbReference>
<sequence length="763" mass="86103">MRRPWWYTYGWITTAGLLGGGAFAQDTPAPHVPVLDTIIVRALKEDLTLEQTAASISHFTQQEIDQRNARTLSDLFRYEPGVSVEEGPAGALNDVRIRGIGADRVLLLVDDVPLPPSYSFGRDVATNRNFFDLDAMKVVDVIKAPMSTLYGGSALAGGVLMRTKDPEDFIAPGEQFGGEVRMGWQSRTREFLAGVTTAAHLTDELSAFMRITQSRGHELANHLGRGSGDETGPARERPDPADTRMSNVLAKVVYDTGADHRFSLSYENFRNQVEQDLLSDVGPGRMMPNIVAQPPLFPYEQLENHTRSINRREQWVLRHEFQRSGPLFDKGYWQLDFQKNKTLQESEELRKTASAPAIPGIANQLRYRTRDADYHYRSAGLSAGFNNQIDAGSAQHHLSYGWSLRRTKAHTMRNGDSIDLYAGRSVEHETLPVQGEPDSTMLEAGLYVQDRLALYDGRVELIGGLRFDHYRLSPEKNTLYEASNPQALPPASMRESHLSKRLAVLYHPSDQHTLFANYSEGFKAPDFNDVNTAYVNDSYRVVRQANPDLKPETSRMLEVGWNYRDDQRYLSLVGYHTRYRNFIEFKPVGRNAMGYTVTQTVNLDRSHIYGFELKAGTDLLHFASGSVVGASVSAAWARGRDLDTHEPIDSVDPLTFTAGLNWRQSDRFFAELRLRAVGPKRESEISQALKNQGVTRTPGYATLDLFGEYKFNRSLVINAGVYNLLDRKYWSWNRTQLQHLRADTFHRHTQPGINAGVTLKYLF</sequence>
<dbReference type="Pfam" id="PF00593">
    <property type="entry name" value="TonB_dep_Rec_b-barrel"/>
    <property type="match status" value="1"/>
</dbReference>